<dbReference type="EMBL" id="AFNV02000003">
    <property type="protein sequence ID" value="ERJ20454.1"/>
    <property type="molecule type" value="Genomic_DNA"/>
</dbReference>
<reference evidence="9 10" key="2">
    <citation type="journal article" date="2013" name="PLoS ONE">
        <title>INDIGO - INtegrated Data Warehouse of MIcrobial GenOmes with Examples from the Red Sea Extremophiles.</title>
        <authorList>
            <person name="Alam I."/>
            <person name="Antunes A."/>
            <person name="Kamau A.A."/>
            <person name="Ba Alawi W."/>
            <person name="Kalkatawi M."/>
            <person name="Stingl U."/>
            <person name="Bajic V.B."/>
        </authorList>
    </citation>
    <scope>NUCLEOTIDE SEQUENCE [LARGE SCALE GENOMIC DNA]</scope>
    <source>
        <strain evidence="9 10">E1L3A</strain>
    </source>
</reference>
<evidence type="ECO:0000256" key="7">
    <source>
        <dbReference type="ARBA" id="ARBA00023136"/>
    </source>
</evidence>
<organism evidence="9 10">
    <name type="scientific">Salinisphaera shabanensis E1L3A</name>
    <dbReference type="NCBI Taxonomy" id="1033802"/>
    <lineage>
        <taxon>Bacteria</taxon>
        <taxon>Pseudomonadati</taxon>
        <taxon>Pseudomonadota</taxon>
        <taxon>Gammaproteobacteria</taxon>
        <taxon>Salinisphaerales</taxon>
        <taxon>Salinisphaeraceae</taxon>
        <taxon>Salinisphaera</taxon>
    </lineage>
</organism>
<dbReference type="GO" id="GO:0022857">
    <property type="term" value="F:transmembrane transporter activity"/>
    <property type="evidence" value="ECO:0007669"/>
    <property type="project" value="InterPro"/>
</dbReference>
<feature type="transmembrane region" description="Helical" evidence="8">
    <location>
        <begin position="105"/>
        <end position="124"/>
    </location>
</feature>
<evidence type="ECO:0000256" key="4">
    <source>
        <dbReference type="ARBA" id="ARBA00022475"/>
    </source>
</evidence>
<keyword evidence="6 8" id="KW-1133">Transmembrane helix</keyword>
<evidence type="ECO:0000256" key="5">
    <source>
        <dbReference type="ARBA" id="ARBA00022692"/>
    </source>
</evidence>
<dbReference type="AlphaFoldDB" id="U2FX69"/>
<evidence type="ECO:0000256" key="8">
    <source>
        <dbReference type="SAM" id="Phobius"/>
    </source>
</evidence>
<feature type="transmembrane region" description="Helical" evidence="8">
    <location>
        <begin position="162"/>
        <end position="183"/>
    </location>
</feature>
<evidence type="ECO:0000313" key="10">
    <source>
        <dbReference type="Proteomes" id="UP000006242"/>
    </source>
</evidence>
<dbReference type="eggNOG" id="COG0609">
    <property type="taxonomic scope" value="Bacteria"/>
</dbReference>
<feature type="transmembrane region" description="Helical" evidence="8">
    <location>
        <begin position="292"/>
        <end position="310"/>
    </location>
</feature>
<dbReference type="GO" id="GO:0005886">
    <property type="term" value="C:plasma membrane"/>
    <property type="evidence" value="ECO:0007669"/>
    <property type="project" value="UniProtKB-SubCell"/>
</dbReference>
<dbReference type="Gene3D" id="1.10.3470.10">
    <property type="entry name" value="ABC transporter involved in vitamin B12 uptake, BtuC"/>
    <property type="match status" value="1"/>
</dbReference>
<dbReference type="Proteomes" id="UP000006242">
    <property type="component" value="Unassembled WGS sequence"/>
</dbReference>
<accession>U2FX69</accession>
<dbReference type="PANTHER" id="PTHR30472:SF1">
    <property type="entry name" value="FE(3+) DICITRATE TRANSPORT SYSTEM PERMEASE PROTEIN FECC-RELATED"/>
    <property type="match status" value="1"/>
</dbReference>
<sequence>MNGRPRIAAGAPQRRVRLWFALLCAATLLVCVASLLFGAGAIGPLDSLDTLIRALSGHTSDDNAWFTIESLRAPRTAIGVLVGAALAVAGALLQAVTRNPLAEPGLLGVSGGATFAVAIAIALGADAASLRVPVAQFGALAGCVAVLAASRVRGAGDDPVRLVLAGAVLSGLLYALTSLILLFDERTADEIRFWVVGSFAGRRPDDVIALLPGLAVAAVVVVGIARPLAALALGEHVASGLGHRPRLVRLLVVLAVALLVGSATAIAGPIAFIGLVAPFVARGLAGPDVRTTLWLCLPIGAVLTLGADVVSRLVVRPSELPLGVLTALIGAPVLVAVVRSRRLPTL</sequence>
<evidence type="ECO:0000256" key="2">
    <source>
        <dbReference type="ARBA" id="ARBA00007935"/>
    </source>
</evidence>
<feature type="transmembrane region" description="Helical" evidence="8">
    <location>
        <begin position="20"/>
        <end position="42"/>
    </location>
</feature>
<comment type="subcellular location">
    <subcellularLocation>
        <location evidence="1">Cell membrane</location>
        <topology evidence="1">Multi-pass membrane protein</topology>
    </subcellularLocation>
</comment>
<evidence type="ECO:0000256" key="6">
    <source>
        <dbReference type="ARBA" id="ARBA00022989"/>
    </source>
</evidence>
<proteinExistence type="inferred from homology"/>
<comment type="caution">
    <text evidence="9">The sequence shown here is derived from an EMBL/GenBank/DDBJ whole genome shotgun (WGS) entry which is preliminary data.</text>
</comment>
<keyword evidence="10" id="KW-1185">Reference proteome</keyword>
<evidence type="ECO:0000256" key="3">
    <source>
        <dbReference type="ARBA" id="ARBA00022448"/>
    </source>
</evidence>
<dbReference type="GO" id="GO:0033214">
    <property type="term" value="P:siderophore-iron import into cell"/>
    <property type="evidence" value="ECO:0007669"/>
    <property type="project" value="TreeGrafter"/>
</dbReference>
<evidence type="ECO:0000313" key="9">
    <source>
        <dbReference type="EMBL" id="ERJ20454.1"/>
    </source>
</evidence>
<feature type="transmembrane region" description="Helical" evidence="8">
    <location>
        <begin position="250"/>
        <end position="280"/>
    </location>
</feature>
<gene>
    <name evidence="9" type="primary">fepD</name>
    <name evidence="9" type="ORF">SSPSH_000564</name>
</gene>
<dbReference type="SUPFAM" id="SSF81345">
    <property type="entry name" value="ABC transporter involved in vitamin B12 uptake, BtuC"/>
    <property type="match status" value="1"/>
</dbReference>
<name>U2FX69_9GAMM</name>
<comment type="similarity">
    <text evidence="2">Belongs to the binding-protein-dependent transport system permease family. FecCD subfamily.</text>
</comment>
<evidence type="ECO:0000256" key="1">
    <source>
        <dbReference type="ARBA" id="ARBA00004651"/>
    </source>
</evidence>
<keyword evidence="5 8" id="KW-0812">Transmembrane</keyword>
<dbReference type="STRING" id="1033802.SSPSH_000564"/>
<feature type="transmembrane region" description="Helical" evidence="8">
    <location>
        <begin position="207"/>
        <end position="229"/>
    </location>
</feature>
<dbReference type="InterPro" id="IPR000522">
    <property type="entry name" value="ABC_transptr_permease_BtuC"/>
</dbReference>
<dbReference type="Pfam" id="PF01032">
    <property type="entry name" value="FecCD"/>
    <property type="match status" value="1"/>
</dbReference>
<keyword evidence="7 8" id="KW-0472">Membrane</keyword>
<feature type="transmembrane region" description="Helical" evidence="8">
    <location>
        <begin position="322"/>
        <end position="340"/>
    </location>
</feature>
<keyword evidence="4" id="KW-1003">Cell membrane</keyword>
<feature type="transmembrane region" description="Helical" evidence="8">
    <location>
        <begin position="130"/>
        <end position="150"/>
    </location>
</feature>
<dbReference type="InterPro" id="IPR037294">
    <property type="entry name" value="ABC_BtuC-like"/>
</dbReference>
<feature type="transmembrane region" description="Helical" evidence="8">
    <location>
        <begin position="76"/>
        <end position="93"/>
    </location>
</feature>
<keyword evidence="3" id="KW-0813">Transport</keyword>
<dbReference type="CDD" id="cd06550">
    <property type="entry name" value="TM_ABC_iron-siderophores_like"/>
    <property type="match status" value="1"/>
</dbReference>
<reference evidence="9 10" key="1">
    <citation type="journal article" date="2011" name="J. Bacteriol.">
        <title>Genome sequence of Salinisphaera shabanensis, a gammaproteobacterium from the harsh, variable environment of the brine-seawater interface of the Shaban Deep in the Red Sea.</title>
        <authorList>
            <person name="Antunes A."/>
            <person name="Alam I."/>
            <person name="Bajic V.B."/>
            <person name="Stingl U."/>
        </authorList>
    </citation>
    <scope>NUCLEOTIDE SEQUENCE [LARGE SCALE GENOMIC DNA]</scope>
    <source>
        <strain evidence="9 10">E1L3A</strain>
    </source>
</reference>
<dbReference type="RefSeq" id="WP_006914146.1">
    <property type="nucleotide sequence ID" value="NZ_AFNV02000003.1"/>
</dbReference>
<protein>
    <submittedName>
        <fullName evidence="9">ABC transporter membrane spanning protein</fullName>
    </submittedName>
</protein>
<dbReference type="PANTHER" id="PTHR30472">
    <property type="entry name" value="FERRIC ENTEROBACTIN TRANSPORT SYSTEM PERMEASE PROTEIN"/>
    <property type="match status" value="1"/>
</dbReference>